<feature type="transmembrane region" description="Helical" evidence="6">
    <location>
        <begin position="275"/>
        <end position="299"/>
    </location>
</feature>
<comment type="subcellular location">
    <subcellularLocation>
        <location evidence="6">Membrane</location>
        <topology evidence="6">Multi-pass membrane protein</topology>
    </subcellularLocation>
</comment>
<evidence type="ECO:0000256" key="2">
    <source>
        <dbReference type="ARBA" id="ARBA00022692"/>
    </source>
</evidence>
<reference evidence="7" key="1">
    <citation type="journal article" date="2020" name="Nat. Genet.">
        <title>Genomic diversifications of five Gossypium allopolyploid species and their impact on cotton improvement.</title>
        <authorList>
            <person name="Chen Z.J."/>
            <person name="Sreedasyam A."/>
            <person name="Ando A."/>
            <person name="Song Q."/>
            <person name="De Santiago L.M."/>
            <person name="Hulse-Kemp A.M."/>
            <person name="Ding M."/>
            <person name="Ye W."/>
            <person name="Kirkbride R.C."/>
            <person name="Jenkins J."/>
            <person name="Plott C."/>
            <person name="Lovell J."/>
            <person name="Lin Y.M."/>
            <person name="Vaughn R."/>
            <person name="Liu B."/>
            <person name="Simpson S."/>
            <person name="Scheffler B.E."/>
            <person name="Wen L."/>
            <person name="Saski C.A."/>
            <person name="Grover C.E."/>
            <person name="Hu G."/>
            <person name="Conover J.L."/>
            <person name="Carlson J.W."/>
            <person name="Shu S."/>
            <person name="Boston L.B."/>
            <person name="Williams M."/>
            <person name="Peterson D.G."/>
            <person name="McGee K."/>
            <person name="Jones D.C."/>
            <person name="Wendel J.F."/>
            <person name="Stelly D.M."/>
            <person name="Grimwood J."/>
            <person name="Schmutz J."/>
        </authorList>
    </citation>
    <scope>NUCLEOTIDE SEQUENCE [LARGE SCALE GENOMIC DNA]</scope>
    <source>
        <strain evidence="7">cv. TM-1</strain>
    </source>
</reference>
<evidence type="ECO:0000256" key="1">
    <source>
        <dbReference type="ARBA" id="ARBA00006921"/>
    </source>
</evidence>
<keyword evidence="7" id="KW-1185">Reference proteome</keyword>
<evidence type="ECO:0000313" key="8">
    <source>
        <dbReference type="RefSeq" id="XP_016740531.2"/>
    </source>
</evidence>
<evidence type="ECO:0000256" key="5">
    <source>
        <dbReference type="ARBA" id="ARBA00023136"/>
    </source>
</evidence>
<dbReference type="GO" id="GO:0005375">
    <property type="term" value="F:copper ion transmembrane transporter activity"/>
    <property type="evidence" value="ECO:0000318"/>
    <property type="project" value="GO_Central"/>
</dbReference>
<reference evidence="8" key="2">
    <citation type="submission" date="2025-08" db="UniProtKB">
        <authorList>
            <consortium name="RefSeq"/>
        </authorList>
    </citation>
    <scope>IDENTIFICATION</scope>
</reference>
<dbReference type="Pfam" id="PF04145">
    <property type="entry name" value="Ctr"/>
    <property type="match status" value="3"/>
</dbReference>
<accession>A0A1U8NNF9</accession>
<dbReference type="GO" id="GO:0005886">
    <property type="term" value="C:plasma membrane"/>
    <property type="evidence" value="ECO:0000318"/>
    <property type="project" value="GO_Central"/>
</dbReference>
<dbReference type="KEGG" id="ghi:107950228"/>
<keyword evidence="6" id="KW-0406">Ion transport</keyword>
<keyword evidence="3 6" id="KW-0187">Copper transport</keyword>
<keyword evidence="6" id="KW-0813">Transport</keyword>
<evidence type="ECO:0000256" key="6">
    <source>
        <dbReference type="RuleBase" id="RU367022"/>
    </source>
</evidence>
<dbReference type="AlphaFoldDB" id="A0A1U8NNF9"/>
<evidence type="ECO:0000256" key="4">
    <source>
        <dbReference type="ARBA" id="ARBA00022989"/>
    </source>
</evidence>
<dbReference type="PaxDb" id="3635-A0A1U8NNF9"/>
<gene>
    <name evidence="8" type="primary">LOC107950228</name>
</gene>
<feature type="transmembrane region" description="Helical" evidence="6">
    <location>
        <begin position="104"/>
        <end position="134"/>
    </location>
</feature>
<sequence length="349" mass="38322">MEGMNDDHMHGMMMHNTSDGGMNMTKHHKMMMHMTFFWGSDAEILFSGWPGTRTSMYVLALIVVFLLAFMVEGISHSRLVKPGSTHHVTAGLVQTLLHALRVGLAYLVMLAIMSFNGGVFLAAVAGHSLGFLLFGSHVFNKPSATVPNAKTSDLPPMSCQSKLETNIYTFVFELKISIRTISFTYISTMNHGHGMEGMAPTSQSTNGTSGMHHHNMMMMHMTFFWGNITEILFSGWPGRRGACMYALALIFIFVLAFLVEWLSHSRLIKLLGEGSSNVLAGVVQTLLHAIRIGLAYLVMLAVMSFNGGVFLMAVAGHALGFLLFGSRVFKKSTEMLLDDNTSDPPPMAC</sequence>
<keyword evidence="6" id="KW-0186">Copper</keyword>
<dbReference type="STRING" id="3635.A0A1U8NNF9"/>
<keyword evidence="5 6" id="KW-0472">Membrane</keyword>
<organism evidence="7 8">
    <name type="scientific">Gossypium hirsutum</name>
    <name type="common">Upland cotton</name>
    <name type="synonym">Gossypium mexicanum</name>
    <dbReference type="NCBI Taxonomy" id="3635"/>
    <lineage>
        <taxon>Eukaryota</taxon>
        <taxon>Viridiplantae</taxon>
        <taxon>Streptophyta</taxon>
        <taxon>Embryophyta</taxon>
        <taxon>Tracheophyta</taxon>
        <taxon>Spermatophyta</taxon>
        <taxon>Magnoliopsida</taxon>
        <taxon>eudicotyledons</taxon>
        <taxon>Gunneridae</taxon>
        <taxon>Pentapetalae</taxon>
        <taxon>rosids</taxon>
        <taxon>malvids</taxon>
        <taxon>Malvales</taxon>
        <taxon>Malvaceae</taxon>
        <taxon>Malvoideae</taxon>
        <taxon>Gossypium</taxon>
    </lineage>
</organism>
<keyword evidence="2 6" id="KW-0812">Transmembrane</keyword>
<comment type="caution">
    <text evidence="6">Lacks conserved residue(s) required for the propagation of feature annotation.</text>
</comment>
<feature type="transmembrane region" description="Helical" evidence="6">
    <location>
        <begin position="244"/>
        <end position="263"/>
    </location>
</feature>
<evidence type="ECO:0000256" key="3">
    <source>
        <dbReference type="ARBA" id="ARBA00022796"/>
    </source>
</evidence>
<dbReference type="OMA" id="PHMMMMH"/>
<comment type="similarity">
    <text evidence="1 6">Belongs to the copper transporter (Ctr) (TC 1.A.56) family. SLC31A subfamily.</text>
</comment>
<proteinExistence type="inferred from homology"/>
<dbReference type="PANTHER" id="PTHR12483">
    <property type="entry name" value="SOLUTE CARRIER FAMILY 31 COPPER TRANSPORTERS"/>
    <property type="match status" value="1"/>
</dbReference>
<name>A0A1U8NNF9_GOSHI</name>
<dbReference type="GeneID" id="107950228"/>
<feature type="transmembrane region" description="Helical" evidence="6">
    <location>
        <begin position="221"/>
        <end position="238"/>
    </location>
</feature>
<dbReference type="Proteomes" id="UP000818029">
    <property type="component" value="Chromosome D03"/>
</dbReference>
<dbReference type="RefSeq" id="XP_016740531.2">
    <property type="nucleotide sequence ID" value="XM_016885042.2"/>
</dbReference>
<evidence type="ECO:0000313" key="7">
    <source>
        <dbReference type="Proteomes" id="UP000818029"/>
    </source>
</evidence>
<dbReference type="PANTHER" id="PTHR12483:SF80">
    <property type="entry name" value="COPPER TRANSPORT PROTEIN"/>
    <property type="match status" value="1"/>
</dbReference>
<protein>
    <recommendedName>
        <fullName evidence="6">Copper transport protein</fullName>
    </recommendedName>
</protein>
<feature type="transmembrane region" description="Helical" evidence="6">
    <location>
        <begin position="305"/>
        <end position="325"/>
    </location>
</feature>
<dbReference type="InterPro" id="IPR007274">
    <property type="entry name" value="Cop_transporter"/>
</dbReference>
<keyword evidence="4 6" id="KW-1133">Transmembrane helix</keyword>